<accession>A0A8X7UB71</accession>
<sequence>MTGGDDDRFDVMRFRCVSEVENCGGLFGQPEISQSLGDGVLWSLGDSFGGNHDDDLSPGTEAFGFVFETDLRN</sequence>
<protein>
    <submittedName>
        <fullName evidence="1">Uncharacterized protein</fullName>
    </submittedName>
</protein>
<comment type="caution">
    <text evidence="1">The sequence shown here is derived from an EMBL/GenBank/DDBJ whole genome shotgun (WGS) entry which is preliminary data.</text>
</comment>
<evidence type="ECO:0000313" key="1">
    <source>
        <dbReference type="EMBL" id="KAG2271021.1"/>
    </source>
</evidence>
<keyword evidence="2" id="KW-1185">Reference proteome</keyword>
<dbReference type="EMBL" id="JAAMPC010000013">
    <property type="protein sequence ID" value="KAG2271021.1"/>
    <property type="molecule type" value="Genomic_DNA"/>
</dbReference>
<name>A0A8X7UB71_BRACI</name>
<proteinExistence type="predicted"/>
<dbReference type="AlphaFoldDB" id="A0A8X7UB71"/>
<gene>
    <name evidence="1" type="ORF">Bca52824_065576</name>
</gene>
<evidence type="ECO:0000313" key="2">
    <source>
        <dbReference type="Proteomes" id="UP000886595"/>
    </source>
</evidence>
<reference evidence="1 2" key="1">
    <citation type="submission" date="2020-02" db="EMBL/GenBank/DDBJ databases">
        <authorList>
            <person name="Ma Q."/>
            <person name="Huang Y."/>
            <person name="Song X."/>
            <person name="Pei D."/>
        </authorList>
    </citation>
    <scope>NUCLEOTIDE SEQUENCE [LARGE SCALE GENOMIC DNA]</scope>
    <source>
        <strain evidence="1">Sxm20200214</strain>
        <tissue evidence="1">Leaf</tissue>
    </source>
</reference>
<dbReference type="Proteomes" id="UP000886595">
    <property type="component" value="Unassembled WGS sequence"/>
</dbReference>
<organism evidence="1 2">
    <name type="scientific">Brassica carinata</name>
    <name type="common">Ethiopian mustard</name>
    <name type="synonym">Abyssinian cabbage</name>
    <dbReference type="NCBI Taxonomy" id="52824"/>
    <lineage>
        <taxon>Eukaryota</taxon>
        <taxon>Viridiplantae</taxon>
        <taxon>Streptophyta</taxon>
        <taxon>Embryophyta</taxon>
        <taxon>Tracheophyta</taxon>
        <taxon>Spermatophyta</taxon>
        <taxon>Magnoliopsida</taxon>
        <taxon>eudicotyledons</taxon>
        <taxon>Gunneridae</taxon>
        <taxon>Pentapetalae</taxon>
        <taxon>rosids</taxon>
        <taxon>malvids</taxon>
        <taxon>Brassicales</taxon>
        <taxon>Brassicaceae</taxon>
        <taxon>Brassiceae</taxon>
        <taxon>Brassica</taxon>
    </lineage>
</organism>